<feature type="domain" description="N-acetyltransferase" evidence="1">
    <location>
        <begin position="4"/>
        <end position="139"/>
    </location>
</feature>
<protein>
    <recommendedName>
        <fullName evidence="1">N-acetyltransferase domain-containing protein</fullName>
    </recommendedName>
</protein>
<keyword evidence="3" id="KW-1185">Reference proteome</keyword>
<evidence type="ECO:0000313" key="3">
    <source>
        <dbReference type="Proteomes" id="UP000250079"/>
    </source>
</evidence>
<organism evidence="2 3">
    <name type="scientific">Granulosicoccus antarcticus IMCC3135</name>
    <dbReference type="NCBI Taxonomy" id="1192854"/>
    <lineage>
        <taxon>Bacteria</taxon>
        <taxon>Pseudomonadati</taxon>
        <taxon>Pseudomonadota</taxon>
        <taxon>Gammaproteobacteria</taxon>
        <taxon>Chromatiales</taxon>
        <taxon>Granulosicoccaceae</taxon>
        <taxon>Granulosicoccus</taxon>
    </lineage>
</organism>
<dbReference type="KEGG" id="gai:IMCC3135_02730"/>
<dbReference type="PROSITE" id="PS51186">
    <property type="entry name" value="GNAT"/>
    <property type="match status" value="1"/>
</dbReference>
<dbReference type="InterPro" id="IPR016181">
    <property type="entry name" value="Acyl_CoA_acyltransferase"/>
</dbReference>
<dbReference type="Pfam" id="PF00583">
    <property type="entry name" value="Acetyltransf_1"/>
    <property type="match status" value="1"/>
</dbReference>
<dbReference type="InterPro" id="IPR000182">
    <property type="entry name" value="GNAT_dom"/>
</dbReference>
<dbReference type="RefSeq" id="WP_157735727.1">
    <property type="nucleotide sequence ID" value="NZ_CP018632.1"/>
</dbReference>
<sequence length="144" mass="16405">MTTTQVLSASASDKDTIATLMTPYLLELEQPAEYPYLAHYWQETEHRFPYLIKTSGSVAGFVLVRKTQCFEIAEFYIIPEQRRKAIGREAVAQALKRHPGNWLVSIDSNNLTGQAFWMKTLSHYLKGSPDAIPIDNRLTLTFSH</sequence>
<reference evidence="2 3" key="1">
    <citation type="submission" date="2016-12" db="EMBL/GenBank/DDBJ databases">
        <authorList>
            <person name="Song W.-J."/>
            <person name="Kurnit D.M."/>
        </authorList>
    </citation>
    <scope>NUCLEOTIDE SEQUENCE [LARGE SCALE GENOMIC DNA]</scope>
    <source>
        <strain evidence="2 3">IMCC3135</strain>
    </source>
</reference>
<evidence type="ECO:0000313" key="2">
    <source>
        <dbReference type="EMBL" id="ASJ70659.1"/>
    </source>
</evidence>
<accession>A0A2Z2NHP0</accession>
<dbReference type="CDD" id="cd04301">
    <property type="entry name" value="NAT_SF"/>
    <property type="match status" value="1"/>
</dbReference>
<gene>
    <name evidence="2" type="ORF">IMCC3135_02730</name>
</gene>
<name>A0A2Z2NHP0_9GAMM</name>
<dbReference type="AlphaFoldDB" id="A0A2Z2NHP0"/>
<dbReference type="EMBL" id="CP018632">
    <property type="protein sequence ID" value="ASJ70659.1"/>
    <property type="molecule type" value="Genomic_DNA"/>
</dbReference>
<evidence type="ECO:0000259" key="1">
    <source>
        <dbReference type="PROSITE" id="PS51186"/>
    </source>
</evidence>
<dbReference type="OrthoDB" id="8479334at2"/>
<dbReference type="SUPFAM" id="SSF55729">
    <property type="entry name" value="Acyl-CoA N-acyltransferases (Nat)"/>
    <property type="match status" value="1"/>
</dbReference>
<dbReference type="GO" id="GO:0016747">
    <property type="term" value="F:acyltransferase activity, transferring groups other than amino-acyl groups"/>
    <property type="evidence" value="ECO:0007669"/>
    <property type="project" value="InterPro"/>
</dbReference>
<dbReference type="Gene3D" id="3.40.630.30">
    <property type="match status" value="1"/>
</dbReference>
<dbReference type="Proteomes" id="UP000250079">
    <property type="component" value="Chromosome"/>
</dbReference>
<proteinExistence type="predicted"/>